<comment type="caution">
    <text evidence="2">The sequence shown here is derived from an EMBL/GenBank/DDBJ whole genome shotgun (WGS) entry which is preliminary data.</text>
</comment>
<sequence length="151" mass="16667">MTALGLYVKQIAIIYVGYGVIGGVGLGISYISPVSPTTEMVPTSSRRGCWIGHLRLWSWINLFTLHSESINRSQFSQDGRSPCGHRADLHHPGFLLFPHHDVVRPGSPHASTMQVIVLLVSPLIRPRGLNRKCRAQPEDRGFVACSNSEQP</sequence>
<dbReference type="Proteomes" id="UP000186922">
    <property type="component" value="Unassembled WGS sequence"/>
</dbReference>
<reference evidence="2 3" key="1">
    <citation type="journal article" date="2016" name="Nat. Commun.">
        <title>Extremotolerant tardigrade genome and improved radiotolerance of human cultured cells by tardigrade-unique protein.</title>
        <authorList>
            <person name="Hashimoto T."/>
            <person name="Horikawa D.D."/>
            <person name="Saito Y."/>
            <person name="Kuwahara H."/>
            <person name="Kozuka-Hata H."/>
            <person name="Shin-I T."/>
            <person name="Minakuchi Y."/>
            <person name="Ohishi K."/>
            <person name="Motoyama A."/>
            <person name="Aizu T."/>
            <person name="Enomoto A."/>
            <person name="Kondo K."/>
            <person name="Tanaka S."/>
            <person name="Hara Y."/>
            <person name="Koshikawa S."/>
            <person name="Sagara H."/>
            <person name="Miura T."/>
            <person name="Yokobori S."/>
            <person name="Miyagawa K."/>
            <person name="Suzuki Y."/>
            <person name="Kubo T."/>
            <person name="Oyama M."/>
            <person name="Kohara Y."/>
            <person name="Fujiyama A."/>
            <person name="Arakawa K."/>
            <person name="Katayama T."/>
            <person name="Toyoda A."/>
            <person name="Kunieda T."/>
        </authorList>
    </citation>
    <scope>NUCLEOTIDE SEQUENCE [LARGE SCALE GENOMIC DNA]</scope>
    <source>
        <strain evidence="2 3">YOKOZUNA-1</strain>
    </source>
</reference>
<feature type="transmembrane region" description="Helical" evidence="1">
    <location>
        <begin position="12"/>
        <end position="32"/>
    </location>
</feature>
<evidence type="ECO:0000313" key="3">
    <source>
        <dbReference type="Proteomes" id="UP000186922"/>
    </source>
</evidence>
<evidence type="ECO:0000256" key="1">
    <source>
        <dbReference type="SAM" id="Phobius"/>
    </source>
</evidence>
<name>A0A1D1VER5_RAMVA</name>
<protein>
    <submittedName>
        <fullName evidence="2">Uncharacterized protein</fullName>
    </submittedName>
</protein>
<keyword evidence="1" id="KW-0812">Transmembrane</keyword>
<keyword evidence="1" id="KW-1133">Transmembrane helix</keyword>
<gene>
    <name evidence="2" type="primary">RvY_11028-1</name>
    <name evidence="2" type="synonym">RvY_11028.1</name>
    <name evidence="2" type="ORF">RvY_11028</name>
</gene>
<accession>A0A1D1VER5</accession>
<organism evidence="2 3">
    <name type="scientific">Ramazzottius varieornatus</name>
    <name type="common">Water bear</name>
    <name type="synonym">Tardigrade</name>
    <dbReference type="NCBI Taxonomy" id="947166"/>
    <lineage>
        <taxon>Eukaryota</taxon>
        <taxon>Metazoa</taxon>
        <taxon>Ecdysozoa</taxon>
        <taxon>Tardigrada</taxon>
        <taxon>Eutardigrada</taxon>
        <taxon>Parachela</taxon>
        <taxon>Hypsibioidea</taxon>
        <taxon>Ramazzottiidae</taxon>
        <taxon>Ramazzottius</taxon>
    </lineage>
</organism>
<dbReference type="AlphaFoldDB" id="A0A1D1VER5"/>
<keyword evidence="3" id="KW-1185">Reference proteome</keyword>
<evidence type="ECO:0000313" key="2">
    <source>
        <dbReference type="EMBL" id="GAV00137.1"/>
    </source>
</evidence>
<proteinExistence type="predicted"/>
<dbReference type="EMBL" id="BDGG01000006">
    <property type="protein sequence ID" value="GAV00137.1"/>
    <property type="molecule type" value="Genomic_DNA"/>
</dbReference>
<keyword evidence="1" id="KW-0472">Membrane</keyword>